<dbReference type="Proteomes" id="UP000194946">
    <property type="component" value="Unassembled WGS sequence"/>
</dbReference>
<feature type="domain" description="Glutaredoxin 2 C-terminal" evidence="1">
    <location>
        <begin position="87"/>
        <end position="216"/>
    </location>
</feature>
<protein>
    <recommendedName>
        <fullName evidence="5">Glutaredoxin</fullName>
    </recommendedName>
</protein>
<dbReference type="InterPro" id="IPR004045">
    <property type="entry name" value="Glutathione_S-Trfase_N"/>
</dbReference>
<evidence type="ECO:0000259" key="2">
    <source>
        <dbReference type="Pfam" id="PF13417"/>
    </source>
</evidence>
<dbReference type="NCBIfam" id="NF007702">
    <property type="entry name" value="PRK10387.1"/>
    <property type="match status" value="1"/>
</dbReference>
<accession>A0A251ZVY9</accession>
<dbReference type="Gene3D" id="1.20.1050.10">
    <property type="match status" value="1"/>
</dbReference>
<reference evidence="4" key="1">
    <citation type="submission" date="2014-06" db="EMBL/GenBank/DDBJ databases">
        <authorList>
            <person name="Winans N.J."/>
            <person name="Newell P.D."/>
            <person name="Douglas A.E."/>
        </authorList>
    </citation>
    <scope>NUCLEOTIDE SEQUENCE [LARGE SCALE GENOMIC DNA]</scope>
    <source>
        <strain evidence="4">DmL_052</strain>
    </source>
</reference>
<dbReference type="SUPFAM" id="SSF47616">
    <property type="entry name" value="GST C-terminal domain-like"/>
    <property type="match status" value="1"/>
</dbReference>
<evidence type="ECO:0000313" key="3">
    <source>
        <dbReference type="EMBL" id="OUI78836.1"/>
    </source>
</evidence>
<dbReference type="EMBL" id="JOPB01000003">
    <property type="protein sequence ID" value="OUI78836.1"/>
    <property type="molecule type" value="Genomic_DNA"/>
</dbReference>
<name>A0A251ZVY9_9PROT</name>
<feature type="domain" description="GST N-terminal" evidence="2">
    <location>
        <begin position="4"/>
        <end position="77"/>
    </location>
</feature>
<sequence length="217" mass="25548">MMKLYIYEHCPFCVVTKMIFVLKNYPVEIAYLLYDDVQTPMQMVGRKLLPILEYKPNVFMPESIDIIRYIDQNIGQPRVILPEVDFIEEWVKGVQRFIYRLAYPRWIRAPFPEFASEESQKYFHKTKDPSGRGFMSDLADPALLQRAQRVIDSLEDILLDYPLIDHDRELSISDFSLFAQLHSLSIIKGLYYGPVVNQWRQHASELCFIPLSDEFAN</sequence>
<dbReference type="Pfam" id="PF04399">
    <property type="entry name" value="Glutaredoxin2_C"/>
    <property type="match status" value="1"/>
</dbReference>
<evidence type="ECO:0008006" key="5">
    <source>
        <dbReference type="Google" id="ProtNLM"/>
    </source>
</evidence>
<proteinExistence type="predicted"/>
<dbReference type="SUPFAM" id="SSF52833">
    <property type="entry name" value="Thioredoxin-like"/>
    <property type="match status" value="1"/>
</dbReference>
<dbReference type="Pfam" id="PF13417">
    <property type="entry name" value="GST_N_3"/>
    <property type="match status" value="1"/>
</dbReference>
<evidence type="ECO:0000313" key="4">
    <source>
        <dbReference type="Proteomes" id="UP000194946"/>
    </source>
</evidence>
<organism evidence="3 4">
    <name type="scientific">Commensalibacter intestini</name>
    <dbReference type="NCBI Taxonomy" id="479936"/>
    <lineage>
        <taxon>Bacteria</taxon>
        <taxon>Pseudomonadati</taxon>
        <taxon>Pseudomonadota</taxon>
        <taxon>Alphaproteobacteria</taxon>
        <taxon>Acetobacterales</taxon>
        <taxon>Acetobacteraceae</taxon>
    </lineage>
</organism>
<dbReference type="AlphaFoldDB" id="A0A251ZVY9"/>
<dbReference type="Gene3D" id="3.40.30.10">
    <property type="entry name" value="Glutaredoxin"/>
    <property type="match status" value="1"/>
</dbReference>
<comment type="caution">
    <text evidence="3">The sequence shown here is derived from an EMBL/GenBank/DDBJ whole genome shotgun (WGS) entry which is preliminary data.</text>
</comment>
<dbReference type="InterPro" id="IPR007494">
    <property type="entry name" value="Glutaredoxin2_C"/>
</dbReference>
<gene>
    <name evidence="3" type="ORF">HK18_05380</name>
</gene>
<dbReference type="InterPro" id="IPR036282">
    <property type="entry name" value="Glutathione-S-Trfase_C_sf"/>
</dbReference>
<evidence type="ECO:0000259" key="1">
    <source>
        <dbReference type="Pfam" id="PF04399"/>
    </source>
</evidence>
<dbReference type="InterPro" id="IPR036249">
    <property type="entry name" value="Thioredoxin-like_sf"/>
</dbReference>
<keyword evidence="4" id="KW-1185">Reference proteome</keyword>